<dbReference type="PROSITE" id="PS50943">
    <property type="entry name" value="HTH_CROC1"/>
    <property type="match status" value="1"/>
</dbReference>
<keyword evidence="2" id="KW-0812">Transmembrane</keyword>
<name>A0A3E0JXH1_9BACI</name>
<feature type="transmembrane region" description="Helical" evidence="2">
    <location>
        <begin position="111"/>
        <end position="128"/>
    </location>
</feature>
<feature type="domain" description="HTH cro/C1-type" evidence="3">
    <location>
        <begin position="8"/>
        <end position="42"/>
    </location>
</feature>
<evidence type="ECO:0000259" key="3">
    <source>
        <dbReference type="PROSITE" id="PS50943"/>
    </source>
</evidence>
<evidence type="ECO:0000313" key="4">
    <source>
        <dbReference type="EMBL" id="REJ24857.1"/>
    </source>
</evidence>
<gene>
    <name evidence="4" type="ORF">C6P37_15365</name>
</gene>
<sequence>MSELGKRLKEAREEKGLSLDDLEERTKIQKRYLAGIEQGNYRMIPGKFYVRAFIKQYAEAVGLNPEEIFEQYRNEIPSVHEDQLPEQLSRTRSRRVLNDRGSKWMDMLPKILAAVFVVAFAVFIWFIWQNYMTGNPPGNGKQTTGNFNMEESGSLPEDQSSKESENGSGGTEKSGRTQEEGGNTGGEEGEEGEEGQSETQSVKAVQTSGNSTVYELTGADRFLFKIQASAGGETWVSVRNGAGAVLFEGLLKDGAAKEFDLTDDSAVKLVIGRAYQTEMYVNGEKVDFALAPDETITQNIEIRYVKNEQ</sequence>
<dbReference type="Pfam" id="PF13413">
    <property type="entry name" value="HTH_25"/>
    <property type="match status" value="1"/>
</dbReference>
<dbReference type="RefSeq" id="WP_276644660.1">
    <property type="nucleotide sequence ID" value="NZ_QEWE01000035.1"/>
</dbReference>
<evidence type="ECO:0000256" key="1">
    <source>
        <dbReference type="SAM" id="MobiDB-lite"/>
    </source>
</evidence>
<evidence type="ECO:0000313" key="5">
    <source>
        <dbReference type="Proteomes" id="UP000257014"/>
    </source>
</evidence>
<dbReference type="InterPro" id="IPR050400">
    <property type="entry name" value="Bact_Cytoskel_RodZ"/>
</dbReference>
<dbReference type="CDD" id="cd00093">
    <property type="entry name" value="HTH_XRE"/>
    <property type="match status" value="1"/>
</dbReference>
<dbReference type="AlphaFoldDB" id="A0A3E0JXH1"/>
<dbReference type="PANTHER" id="PTHR34475:SF1">
    <property type="entry name" value="CYTOSKELETON PROTEIN RODZ"/>
    <property type="match status" value="1"/>
</dbReference>
<dbReference type="InterPro" id="IPR010982">
    <property type="entry name" value="Lambda_DNA-bd_dom_sf"/>
</dbReference>
<keyword evidence="2" id="KW-1133">Transmembrane helix</keyword>
<dbReference type="InterPro" id="IPR001387">
    <property type="entry name" value="Cro/C1-type_HTH"/>
</dbReference>
<dbReference type="SMART" id="SM00530">
    <property type="entry name" value="HTH_XRE"/>
    <property type="match status" value="1"/>
</dbReference>
<dbReference type="PANTHER" id="PTHR34475">
    <property type="match status" value="1"/>
</dbReference>
<proteinExistence type="predicted"/>
<dbReference type="EMBL" id="QEWE01000035">
    <property type="protein sequence ID" value="REJ24857.1"/>
    <property type="molecule type" value="Genomic_DNA"/>
</dbReference>
<dbReference type="Gene3D" id="1.10.260.40">
    <property type="entry name" value="lambda repressor-like DNA-binding domains"/>
    <property type="match status" value="1"/>
</dbReference>
<dbReference type="SUPFAM" id="SSF47413">
    <property type="entry name" value="lambda repressor-like DNA-binding domains"/>
    <property type="match status" value="1"/>
</dbReference>
<keyword evidence="2" id="KW-0472">Membrane</keyword>
<dbReference type="GO" id="GO:0003677">
    <property type="term" value="F:DNA binding"/>
    <property type="evidence" value="ECO:0007669"/>
    <property type="project" value="InterPro"/>
</dbReference>
<organism evidence="4 5">
    <name type="scientific">Caldibacillus debilis</name>
    <dbReference type="NCBI Taxonomy" id="301148"/>
    <lineage>
        <taxon>Bacteria</taxon>
        <taxon>Bacillati</taxon>
        <taxon>Bacillota</taxon>
        <taxon>Bacilli</taxon>
        <taxon>Bacillales</taxon>
        <taxon>Bacillaceae</taxon>
        <taxon>Caldibacillus</taxon>
    </lineage>
</organism>
<dbReference type="InterPro" id="IPR025194">
    <property type="entry name" value="RodZ-like_C"/>
</dbReference>
<protein>
    <submittedName>
        <fullName evidence="4">Helix-turn-helix domain-containing protein</fullName>
    </submittedName>
</protein>
<dbReference type="Pfam" id="PF13464">
    <property type="entry name" value="RodZ_C"/>
    <property type="match status" value="1"/>
</dbReference>
<feature type="compositionally biased region" description="Polar residues" evidence="1">
    <location>
        <begin position="140"/>
        <end position="151"/>
    </location>
</feature>
<feature type="compositionally biased region" description="Acidic residues" evidence="1">
    <location>
        <begin position="187"/>
        <end position="196"/>
    </location>
</feature>
<evidence type="ECO:0000256" key="2">
    <source>
        <dbReference type="SAM" id="Phobius"/>
    </source>
</evidence>
<accession>A0A3E0JXH1</accession>
<reference evidence="4 5" key="1">
    <citation type="submission" date="2018-03" db="EMBL/GenBank/DDBJ databases">
        <authorList>
            <person name="Keele B.F."/>
        </authorList>
    </citation>
    <scope>NUCLEOTIDE SEQUENCE [LARGE SCALE GENOMIC DNA]</scope>
    <source>
        <strain evidence="4">ZCTH4_d</strain>
    </source>
</reference>
<comment type="caution">
    <text evidence="4">The sequence shown here is derived from an EMBL/GenBank/DDBJ whole genome shotgun (WGS) entry which is preliminary data.</text>
</comment>
<feature type="region of interest" description="Disordered" evidence="1">
    <location>
        <begin position="139"/>
        <end position="207"/>
    </location>
</feature>
<dbReference type="Proteomes" id="UP000257014">
    <property type="component" value="Unassembled WGS sequence"/>
</dbReference>